<protein>
    <submittedName>
        <fullName evidence="2">Uncharacterized protein</fullName>
    </submittedName>
</protein>
<feature type="non-terminal residue" evidence="2">
    <location>
        <position position="564"/>
    </location>
</feature>
<accession>A0A484ATG6</accession>
<keyword evidence="3" id="KW-1185">Reference proteome</keyword>
<feature type="compositionally biased region" description="Polar residues" evidence="1">
    <location>
        <begin position="376"/>
        <end position="389"/>
    </location>
</feature>
<comment type="caution">
    <text evidence="2">The sequence shown here is derived from an EMBL/GenBank/DDBJ whole genome shotgun (WGS) entry which is preliminary data.</text>
</comment>
<gene>
    <name evidence="2" type="ORF">AWZ03_013840</name>
</gene>
<name>A0A484ATG6_DRONA</name>
<feature type="compositionally biased region" description="Low complexity" evidence="1">
    <location>
        <begin position="276"/>
        <end position="289"/>
    </location>
</feature>
<evidence type="ECO:0000313" key="2">
    <source>
        <dbReference type="EMBL" id="TDG39736.1"/>
    </source>
</evidence>
<feature type="compositionally biased region" description="Gly residues" evidence="1">
    <location>
        <begin position="392"/>
        <end position="402"/>
    </location>
</feature>
<feature type="region of interest" description="Disordered" evidence="1">
    <location>
        <begin position="59"/>
        <end position="114"/>
    </location>
</feature>
<dbReference type="OrthoDB" id="8916892at2759"/>
<evidence type="ECO:0000256" key="1">
    <source>
        <dbReference type="SAM" id="MobiDB-lite"/>
    </source>
</evidence>
<dbReference type="Proteomes" id="UP000295192">
    <property type="component" value="Unassembled WGS sequence"/>
</dbReference>
<dbReference type="AlphaFoldDB" id="A0A484ATG6"/>
<organism evidence="2 3">
    <name type="scientific">Drosophila navojoa</name>
    <name type="common">Fruit fly</name>
    <dbReference type="NCBI Taxonomy" id="7232"/>
    <lineage>
        <taxon>Eukaryota</taxon>
        <taxon>Metazoa</taxon>
        <taxon>Ecdysozoa</taxon>
        <taxon>Arthropoda</taxon>
        <taxon>Hexapoda</taxon>
        <taxon>Insecta</taxon>
        <taxon>Pterygota</taxon>
        <taxon>Neoptera</taxon>
        <taxon>Endopterygota</taxon>
        <taxon>Diptera</taxon>
        <taxon>Brachycera</taxon>
        <taxon>Muscomorpha</taxon>
        <taxon>Ephydroidea</taxon>
        <taxon>Drosophilidae</taxon>
        <taxon>Drosophila</taxon>
    </lineage>
</organism>
<feature type="region of interest" description="Disordered" evidence="1">
    <location>
        <begin position="362"/>
        <end position="404"/>
    </location>
</feature>
<dbReference type="EMBL" id="LSRL02000835">
    <property type="protein sequence ID" value="TDG39736.1"/>
    <property type="molecule type" value="Genomic_DNA"/>
</dbReference>
<proteinExistence type="predicted"/>
<evidence type="ECO:0000313" key="3">
    <source>
        <dbReference type="Proteomes" id="UP000295192"/>
    </source>
</evidence>
<dbReference type="STRING" id="7232.A0A484ATG6"/>
<feature type="compositionally biased region" description="Low complexity" evidence="1">
    <location>
        <begin position="76"/>
        <end position="114"/>
    </location>
</feature>
<feature type="compositionally biased region" description="Low complexity" evidence="1">
    <location>
        <begin position="18"/>
        <end position="39"/>
    </location>
</feature>
<feature type="region of interest" description="Disordered" evidence="1">
    <location>
        <begin position="276"/>
        <end position="316"/>
    </location>
</feature>
<feature type="region of interest" description="Disordered" evidence="1">
    <location>
        <begin position="1"/>
        <end position="39"/>
    </location>
</feature>
<reference evidence="2 3" key="1">
    <citation type="journal article" date="2019" name="J. Hered.">
        <title>An Improved Genome Assembly for Drosophila navojoa, the Basal Species in the mojavensis Cluster.</title>
        <authorList>
            <person name="Vanderlinde T."/>
            <person name="Dupim E.G."/>
            <person name="Nazario-Yepiz N.O."/>
            <person name="Carvalho A.B."/>
        </authorList>
    </citation>
    <scope>NUCLEOTIDE SEQUENCE [LARGE SCALE GENOMIC DNA]</scope>
    <source>
        <strain evidence="2">Navoj_Jal97</strain>
        <tissue evidence="2">Whole organism</tissue>
    </source>
</reference>
<sequence length="564" mass="59827">MQPQNMILPTNKKTKKYPTQMPAAKQQPQQQQHSTSQPQFQISKAYNVVSILKTAAKTPTNAQQATAHMVHQTHLQQQQQQQQHQQHQQQPHQQQQHQQQHHQQQQQQSHPQQSYANVVNRPLTSVNAQQQQSTTVICSGGNIMSVNNCQLNLNSATIQQDLNTAAIYNLTGNRAAAAACGSNSGIIETNCRLLSDISKSSQVGPNNSQQQQLTTVAGVGSNSNNSGGNNNINGNNQSIITLANSHGLTLGSSNNPSVYMQDKTLLGAVGYVSTGNNNSGNSRSNQQSGIYRGPQAASNPPRNNGTGGGARAPHVHMPPIYPNMVLQNYPQYGQRQPAYPAPPLQYTHTPIPYYAYPYLSPLPQQQPPPHSRSGVAVNTNLGNTMQSVQPGGPNGPLSGPGGATPSQIQLLTGAVQPGTNTVIGVGGTASGQVGVGVNVNVPPMVGVMSANVTPQPVPVPQPSRRRHQHRLQIIDPTTKKNILDELDKTNGSTENDHQEAVAASAAAIAIAPAVPSATLTAATVVAHPDASMCMTQPDAVGIGLPPSSVLIQGPDAKPNIQYKL</sequence>